<name>A0A5A7R3I0_STRAF</name>
<evidence type="ECO:0000313" key="3">
    <source>
        <dbReference type="Proteomes" id="UP000325081"/>
    </source>
</evidence>
<dbReference type="OrthoDB" id="1935289at2759"/>
<feature type="domain" description="DUF659" evidence="1">
    <location>
        <begin position="18"/>
        <end position="130"/>
    </location>
</feature>
<evidence type="ECO:0000259" key="1">
    <source>
        <dbReference type="Pfam" id="PF04937"/>
    </source>
</evidence>
<dbReference type="PANTHER" id="PTHR32166:SF67">
    <property type="entry name" value="HAT TRANSPOSON SUPERFAMILY"/>
    <property type="match status" value="1"/>
</dbReference>
<dbReference type="AlphaFoldDB" id="A0A5A7R3I0"/>
<evidence type="ECO:0000313" key="2">
    <source>
        <dbReference type="EMBL" id="GER51890.1"/>
    </source>
</evidence>
<comment type="caution">
    <text evidence="2">The sequence shown here is derived from an EMBL/GenBank/DDBJ whole genome shotgun (WGS) entry which is preliminary data.</text>
</comment>
<gene>
    <name evidence="2" type="ORF">STAS_29310</name>
</gene>
<organism evidence="2 3">
    <name type="scientific">Striga asiatica</name>
    <name type="common">Asiatic witchweed</name>
    <name type="synonym">Buchnera asiatica</name>
    <dbReference type="NCBI Taxonomy" id="4170"/>
    <lineage>
        <taxon>Eukaryota</taxon>
        <taxon>Viridiplantae</taxon>
        <taxon>Streptophyta</taxon>
        <taxon>Embryophyta</taxon>
        <taxon>Tracheophyta</taxon>
        <taxon>Spermatophyta</taxon>
        <taxon>Magnoliopsida</taxon>
        <taxon>eudicotyledons</taxon>
        <taxon>Gunneridae</taxon>
        <taxon>Pentapetalae</taxon>
        <taxon>asterids</taxon>
        <taxon>lamiids</taxon>
        <taxon>Lamiales</taxon>
        <taxon>Orobanchaceae</taxon>
        <taxon>Buchnereae</taxon>
        <taxon>Striga</taxon>
    </lineage>
</organism>
<dbReference type="Proteomes" id="UP000325081">
    <property type="component" value="Unassembled WGS sequence"/>
</dbReference>
<dbReference type="EMBL" id="BKCP01010070">
    <property type="protein sequence ID" value="GER51890.1"/>
    <property type="molecule type" value="Genomic_DNA"/>
</dbReference>
<reference evidence="3" key="1">
    <citation type="journal article" date="2019" name="Curr. Biol.">
        <title>Genome Sequence of Striga asiatica Provides Insight into the Evolution of Plant Parasitism.</title>
        <authorList>
            <person name="Yoshida S."/>
            <person name="Kim S."/>
            <person name="Wafula E.K."/>
            <person name="Tanskanen J."/>
            <person name="Kim Y.M."/>
            <person name="Honaas L."/>
            <person name="Yang Z."/>
            <person name="Spallek T."/>
            <person name="Conn C.E."/>
            <person name="Ichihashi Y."/>
            <person name="Cheong K."/>
            <person name="Cui S."/>
            <person name="Der J.P."/>
            <person name="Gundlach H."/>
            <person name="Jiao Y."/>
            <person name="Hori C."/>
            <person name="Ishida J.K."/>
            <person name="Kasahara H."/>
            <person name="Kiba T."/>
            <person name="Kim M.S."/>
            <person name="Koo N."/>
            <person name="Laohavisit A."/>
            <person name="Lee Y.H."/>
            <person name="Lumba S."/>
            <person name="McCourt P."/>
            <person name="Mortimer J.C."/>
            <person name="Mutuku J.M."/>
            <person name="Nomura T."/>
            <person name="Sasaki-Sekimoto Y."/>
            <person name="Seto Y."/>
            <person name="Wang Y."/>
            <person name="Wakatake T."/>
            <person name="Sakakibara H."/>
            <person name="Demura T."/>
            <person name="Yamaguchi S."/>
            <person name="Yoneyama K."/>
            <person name="Manabe R.I."/>
            <person name="Nelson D.C."/>
            <person name="Schulman A.H."/>
            <person name="Timko M.P."/>
            <person name="dePamphilis C.W."/>
            <person name="Choi D."/>
            <person name="Shirasu K."/>
        </authorList>
    </citation>
    <scope>NUCLEOTIDE SEQUENCE [LARGE SCALE GENOMIC DNA]</scope>
    <source>
        <strain evidence="3">cv. UVA1</strain>
    </source>
</reference>
<dbReference type="PANTHER" id="PTHR32166">
    <property type="entry name" value="OSJNBA0013A04.12 PROTEIN"/>
    <property type="match status" value="1"/>
</dbReference>
<dbReference type="Pfam" id="PF04937">
    <property type="entry name" value="DUF659"/>
    <property type="match status" value="1"/>
</dbReference>
<dbReference type="InterPro" id="IPR007021">
    <property type="entry name" value="DUF659"/>
</dbReference>
<accession>A0A5A7R3I0</accession>
<sequence length="163" mass="18018">MIDAIKKCENNSGFVVATVESFRPNWLGKIKSEMQLWSKGVETKWAMTGCTVIAGTWADENSRALINFLVSSPSGTFFHKSVDASLYYKSVKYLSELFDSVIQDFGAENVANQPTHKGHSNWIRAAELLNDVVEGGEGVGTAEKRVEGLHNLMVGNCHAQQRH</sequence>
<protein>
    <submittedName>
        <fullName evidence="2">HAT transposon superfamily</fullName>
    </submittedName>
</protein>
<keyword evidence="3" id="KW-1185">Reference proteome</keyword>
<proteinExistence type="predicted"/>